<feature type="transmembrane region" description="Helical" evidence="12">
    <location>
        <begin position="247"/>
        <end position="270"/>
    </location>
</feature>
<comment type="subcellular location">
    <subcellularLocation>
        <location evidence="1">Membrane</location>
        <topology evidence="1">Multi-pass membrane protein</topology>
    </subcellularLocation>
</comment>
<dbReference type="EMBL" id="CP028942">
    <property type="protein sequence ID" value="QKM64351.1"/>
    <property type="molecule type" value="Genomic_DNA"/>
</dbReference>
<dbReference type="Pfam" id="PF00520">
    <property type="entry name" value="Ion_trans"/>
    <property type="match status" value="1"/>
</dbReference>
<feature type="transmembrane region" description="Helical" evidence="12">
    <location>
        <begin position="56"/>
        <end position="78"/>
    </location>
</feature>
<dbReference type="InterPro" id="IPR005821">
    <property type="entry name" value="Ion_trans_dom"/>
</dbReference>
<feature type="transmembrane region" description="Helical" evidence="12">
    <location>
        <begin position="184"/>
        <end position="206"/>
    </location>
</feature>
<dbReference type="PANTHER" id="PTHR11537">
    <property type="entry name" value="VOLTAGE-GATED POTASSIUM CHANNEL"/>
    <property type="match status" value="1"/>
</dbReference>
<dbReference type="GO" id="GO:0001508">
    <property type="term" value="P:action potential"/>
    <property type="evidence" value="ECO:0007669"/>
    <property type="project" value="TreeGrafter"/>
</dbReference>
<protein>
    <submittedName>
        <fullName evidence="14">Ion transport protein</fullName>
    </submittedName>
</protein>
<evidence type="ECO:0000256" key="2">
    <source>
        <dbReference type="ARBA" id="ARBA00022448"/>
    </source>
</evidence>
<gene>
    <name evidence="14" type="ORF">DCO17_03315</name>
</gene>
<organism evidence="14 15">
    <name type="scientific">Polynucleobacter tropicus</name>
    <dbReference type="NCBI Taxonomy" id="1743174"/>
    <lineage>
        <taxon>Bacteria</taxon>
        <taxon>Pseudomonadati</taxon>
        <taxon>Pseudomonadota</taxon>
        <taxon>Betaproteobacteria</taxon>
        <taxon>Burkholderiales</taxon>
        <taxon>Burkholderiaceae</taxon>
        <taxon>Polynucleobacter</taxon>
    </lineage>
</organism>
<sequence length="392" mass="44467">MMKKSVLKKLNFPAYVFHAIHTFVVKNKGRTFRQKVFSLLNPTPTSGELHHIIDHVIVISVLLSVVSIILETVSWIHAPFQKEFYAIELFTVAVFSVEYIGRVYSCCEEPKYQEPIMGRLKYMFTIGALIDFVAVAPFFVGLAFHETFDLRFLRVFRLSRLLKLTRYTGTLNTMYKAIYRERRVLFAAAFMMTLLVILTASLGFELEHAAQPDKFDTIPDAMYWAVITLASVGYGDLTPVTPLGKAMTVVISLIGIGIFAIPAGLMASAFTDQLRIDREAFENEFRDAIAKGRLSPGDRLALEAEAERLHLSMEDVDRITDKVKSELMSNTGVLPEGIAPEIVFEKYRQQISHLKVFSLSKQSEHVELMLQESGNATELERQIWLLIKQKSN</sequence>
<keyword evidence="8 12" id="KW-1133">Transmembrane helix</keyword>
<feature type="transmembrane region" description="Helical" evidence="12">
    <location>
        <begin position="122"/>
        <end position="144"/>
    </location>
</feature>
<dbReference type="SUPFAM" id="SSF81324">
    <property type="entry name" value="Voltage-gated potassium channels"/>
    <property type="match status" value="1"/>
</dbReference>
<keyword evidence="15" id="KW-1185">Reference proteome</keyword>
<feature type="transmembrane region" description="Helical" evidence="12">
    <location>
        <begin position="218"/>
        <end position="235"/>
    </location>
</feature>
<dbReference type="InterPro" id="IPR028325">
    <property type="entry name" value="VG_K_chnl"/>
</dbReference>
<keyword evidence="10 12" id="KW-0472">Membrane</keyword>
<dbReference type="PANTHER" id="PTHR11537:SF254">
    <property type="entry name" value="POTASSIUM VOLTAGE-GATED CHANNEL PROTEIN SHAB"/>
    <property type="match status" value="1"/>
</dbReference>
<evidence type="ECO:0000256" key="7">
    <source>
        <dbReference type="ARBA" id="ARBA00022958"/>
    </source>
</evidence>
<keyword evidence="7" id="KW-0630">Potassium</keyword>
<evidence type="ECO:0000256" key="8">
    <source>
        <dbReference type="ARBA" id="ARBA00022989"/>
    </source>
</evidence>
<evidence type="ECO:0000256" key="3">
    <source>
        <dbReference type="ARBA" id="ARBA00022538"/>
    </source>
</evidence>
<evidence type="ECO:0000256" key="10">
    <source>
        <dbReference type="ARBA" id="ARBA00023136"/>
    </source>
</evidence>
<keyword evidence="9" id="KW-0406">Ion transport</keyword>
<evidence type="ECO:0000256" key="12">
    <source>
        <dbReference type="SAM" id="Phobius"/>
    </source>
</evidence>
<evidence type="ECO:0000256" key="1">
    <source>
        <dbReference type="ARBA" id="ARBA00004141"/>
    </source>
</evidence>
<accession>A0A6M9PVN1</accession>
<keyword evidence="4 12" id="KW-0812">Transmembrane</keyword>
<dbReference type="PRINTS" id="PR00169">
    <property type="entry name" value="KCHANNEL"/>
</dbReference>
<evidence type="ECO:0000256" key="9">
    <source>
        <dbReference type="ARBA" id="ARBA00023065"/>
    </source>
</evidence>
<dbReference type="GO" id="GO:0005249">
    <property type="term" value="F:voltage-gated potassium channel activity"/>
    <property type="evidence" value="ECO:0007669"/>
    <property type="project" value="InterPro"/>
</dbReference>
<keyword evidence="11" id="KW-0407">Ion channel</keyword>
<dbReference type="AlphaFoldDB" id="A0A6M9PVN1"/>
<dbReference type="KEGG" id="ptrp:DCO17_03315"/>
<dbReference type="Gene3D" id="1.20.120.350">
    <property type="entry name" value="Voltage-gated potassium channels. Chain C"/>
    <property type="match status" value="1"/>
</dbReference>
<evidence type="ECO:0000256" key="5">
    <source>
        <dbReference type="ARBA" id="ARBA00022826"/>
    </source>
</evidence>
<name>A0A6M9PVN1_9BURK</name>
<reference evidence="14 15" key="1">
    <citation type="submission" date="2018-04" db="EMBL/GenBank/DDBJ databases">
        <title>Polynucleobacter sp. UH21B genome.</title>
        <authorList>
            <person name="Hahn M.W."/>
        </authorList>
    </citation>
    <scope>NUCLEOTIDE SEQUENCE [LARGE SCALE GENOMIC DNA]</scope>
    <source>
        <strain evidence="14 15">MWH-UH21B</strain>
    </source>
</reference>
<dbReference type="RefSeq" id="WP_173955395.1">
    <property type="nucleotide sequence ID" value="NZ_CP028942.1"/>
</dbReference>
<dbReference type="InterPro" id="IPR027359">
    <property type="entry name" value="Volt_channel_dom_sf"/>
</dbReference>
<evidence type="ECO:0000313" key="14">
    <source>
        <dbReference type="EMBL" id="QKM64351.1"/>
    </source>
</evidence>
<proteinExistence type="predicted"/>
<evidence type="ECO:0000256" key="4">
    <source>
        <dbReference type="ARBA" id="ARBA00022692"/>
    </source>
</evidence>
<dbReference type="Gene3D" id="1.10.287.70">
    <property type="match status" value="1"/>
</dbReference>
<dbReference type="Proteomes" id="UP000503312">
    <property type="component" value="Chromosome"/>
</dbReference>
<keyword evidence="2" id="KW-0813">Transport</keyword>
<evidence type="ECO:0000256" key="11">
    <source>
        <dbReference type="ARBA" id="ARBA00023303"/>
    </source>
</evidence>
<feature type="domain" description="Ion transport" evidence="13">
    <location>
        <begin position="51"/>
        <end position="272"/>
    </location>
</feature>
<keyword evidence="6" id="KW-0851">Voltage-gated channel</keyword>
<dbReference type="GO" id="GO:0008076">
    <property type="term" value="C:voltage-gated potassium channel complex"/>
    <property type="evidence" value="ECO:0007669"/>
    <property type="project" value="InterPro"/>
</dbReference>
<evidence type="ECO:0000313" key="15">
    <source>
        <dbReference type="Proteomes" id="UP000503312"/>
    </source>
</evidence>
<keyword evidence="3" id="KW-0633">Potassium transport</keyword>
<evidence type="ECO:0000256" key="6">
    <source>
        <dbReference type="ARBA" id="ARBA00022882"/>
    </source>
</evidence>
<keyword evidence="5" id="KW-0631">Potassium channel</keyword>
<evidence type="ECO:0000259" key="13">
    <source>
        <dbReference type="Pfam" id="PF00520"/>
    </source>
</evidence>